<keyword evidence="2" id="KW-1185">Reference proteome</keyword>
<gene>
    <name evidence="1" type="ORF">BCR34DRAFT_70656</name>
</gene>
<dbReference type="EMBL" id="MCFA01000147">
    <property type="protein sequence ID" value="ORY03412.1"/>
    <property type="molecule type" value="Genomic_DNA"/>
</dbReference>
<protein>
    <submittedName>
        <fullName evidence="1">Uncharacterized protein</fullName>
    </submittedName>
</protein>
<comment type="caution">
    <text evidence="1">The sequence shown here is derived from an EMBL/GenBank/DDBJ whole genome shotgun (WGS) entry which is preliminary data.</text>
</comment>
<evidence type="ECO:0000313" key="2">
    <source>
        <dbReference type="Proteomes" id="UP000193144"/>
    </source>
</evidence>
<dbReference type="Proteomes" id="UP000193144">
    <property type="component" value="Unassembled WGS sequence"/>
</dbReference>
<sequence length="153" mass="17319">MFRVRILSGQDRWCWGEKGLTNGATNGQFSRPLDTGLDWPASRPQTLAETDRLLHPHTPLLNTGVPCAGVGIGSADSSRRSCMCLRAGAASTASVMFNVLLLRGRIWSSWRCRRNERDLRYIHDAYRLDTSRQRNRVDNLTSMNRKKSAQRQS</sequence>
<name>A0A1Y1YZE5_9PLEO</name>
<accession>A0A1Y1YZE5</accession>
<reference evidence="1 2" key="1">
    <citation type="submission" date="2016-07" db="EMBL/GenBank/DDBJ databases">
        <title>Pervasive Adenine N6-methylation of Active Genes in Fungi.</title>
        <authorList>
            <consortium name="DOE Joint Genome Institute"/>
            <person name="Mondo S.J."/>
            <person name="Dannebaum R.O."/>
            <person name="Kuo R.C."/>
            <person name="Labutti K."/>
            <person name="Haridas S."/>
            <person name="Kuo A."/>
            <person name="Salamov A."/>
            <person name="Ahrendt S.R."/>
            <person name="Lipzen A."/>
            <person name="Sullivan W."/>
            <person name="Andreopoulos W.B."/>
            <person name="Clum A."/>
            <person name="Lindquist E."/>
            <person name="Daum C."/>
            <person name="Ramamoorthy G.K."/>
            <person name="Gryganskyi A."/>
            <person name="Culley D."/>
            <person name="Magnuson J.K."/>
            <person name="James T.Y."/>
            <person name="O'Malley M.A."/>
            <person name="Stajich J.E."/>
            <person name="Spatafora J.W."/>
            <person name="Visel A."/>
            <person name="Grigoriev I.V."/>
        </authorList>
    </citation>
    <scope>NUCLEOTIDE SEQUENCE [LARGE SCALE GENOMIC DNA]</scope>
    <source>
        <strain evidence="1 2">CBS 115471</strain>
    </source>
</reference>
<dbReference type="AlphaFoldDB" id="A0A1Y1YZE5"/>
<evidence type="ECO:0000313" key="1">
    <source>
        <dbReference type="EMBL" id="ORY03412.1"/>
    </source>
</evidence>
<proteinExistence type="predicted"/>
<organism evidence="1 2">
    <name type="scientific">Clohesyomyces aquaticus</name>
    <dbReference type="NCBI Taxonomy" id="1231657"/>
    <lineage>
        <taxon>Eukaryota</taxon>
        <taxon>Fungi</taxon>
        <taxon>Dikarya</taxon>
        <taxon>Ascomycota</taxon>
        <taxon>Pezizomycotina</taxon>
        <taxon>Dothideomycetes</taxon>
        <taxon>Pleosporomycetidae</taxon>
        <taxon>Pleosporales</taxon>
        <taxon>Lindgomycetaceae</taxon>
        <taxon>Clohesyomyces</taxon>
    </lineage>
</organism>